<dbReference type="Proteomes" id="UP000827721">
    <property type="component" value="Unassembled WGS sequence"/>
</dbReference>
<keyword evidence="2" id="KW-0449">Lipoprotein</keyword>
<organism evidence="6 7">
    <name type="scientific">Xanthoceras sorbifolium</name>
    <dbReference type="NCBI Taxonomy" id="99658"/>
    <lineage>
        <taxon>Eukaryota</taxon>
        <taxon>Viridiplantae</taxon>
        <taxon>Streptophyta</taxon>
        <taxon>Embryophyta</taxon>
        <taxon>Tracheophyta</taxon>
        <taxon>Spermatophyta</taxon>
        <taxon>Magnoliopsida</taxon>
        <taxon>eudicotyledons</taxon>
        <taxon>Gunneridae</taxon>
        <taxon>Pentapetalae</taxon>
        <taxon>rosids</taxon>
        <taxon>malvids</taxon>
        <taxon>Sapindales</taxon>
        <taxon>Sapindaceae</taxon>
        <taxon>Xanthoceroideae</taxon>
        <taxon>Xanthoceras</taxon>
    </lineage>
</organism>
<comment type="subcellular location">
    <subcellularLocation>
        <location evidence="1">Cell membrane</location>
        <topology evidence="1">Lipid-anchor</topology>
        <topology evidence="1">GPI-anchor</topology>
    </subcellularLocation>
</comment>
<feature type="chain" id="PRO_5045676692" description="X8 domain-containing protein" evidence="4">
    <location>
        <begin position="29"/>
        <end position="137"/>
    </location>
</feature>
<dbReference type="InterPro" id="IPR012946">
    <property type="entry name" value="X8"/>
</dbReference>
<evidence type="ECO:0000256" key="2">
    <source>
        <dbReference type="ARBA" id="ARBA00022622"/>
    </source>
</evidence>
<evidence type="ECO:0000256" key="1">
    <source>
        <dbReference type="ARBA" id="ARBA00004609"/>
    </source>
</evidence>
<keyword evidence="2" id="KW-0472">Membrane</keyword>
<dbReference type="Pfam" id="PF07983">
    <property type="entry name" value="X8"/>
    <property type="match status" value="1"/>
</dbReference>
<accession>A0ABQ8H002</accession>
<name>A0ABQ8H002_9ROSI</name>
<keyword evidence="2" id="KW-0325">Glycoprotein</keyword>
<evidence type="ECO:0000256" key="4">
    <source>
        <dbReference type="SAM" id="SignalP"/>
    </source>
</evidence>
<keyword evidence="7" id="KW-1185">Reference proteome</keyword>
<proteinExistence type="predicted"/>
<dbReference type="PANTHER" id="PTHR31044">
    <property type="entry name" value="BETA-1,3 GLUCANASE"/>
    <property type="match status" value="1"/>
</dbReference>
<dbReference type="PANTHER" id="PTHR31044:SF103">
    <property type="entry name" value="MAJOR POLLEN ALLERGEN OLE E 10-LIKE"/>
    <property type="match status" value="1"/>
</dbReference>
<dbReference type="Gene3D" id="1.20.58.1040">
    <property type="match status" value="1"/>
</dbReference>
<sequence length="137" mass="15104">MESRKHPSAFLLLALALLLSFAAHIGHGESRELSDEIEIDLRQKRNGDVTWCIAKPSTDNGNLNSNIEYSCGQKQVDCRPIQLGGACFSPNNYISHASYAMNLFYKSAGKNFWDCHFNGTGLIVTQDPSVGACYYPA</sequence>
<feature type="domain" description="X8" evidence="5">
    <location>
        <begin position="50"/>
        <end position="135"/>
    </location>
</feature>
<feature type="signal peptide" evidence="4">
    <location>
        <begin position="1"/>
        <end position="28"/>
    </location>
</feature>
<reference evidence="6 7" key="1">
    <citation type="submission" date="2021-02" db="EMBL/GenBank/DDBJ databases">
        <title>Plant Genome Project.</title>
        <authorList>
            <person name="Zhang R.-G."/>
        </authorList>
    </citation>
    <scope>NUCLEOTIDE SEQUENCE [LARGE SCALE GENOMIC DNA]</scope>
    <source>
        <tissue evidence="6">Leaves</tissue>
    </source>
</reference>
<dbReference type="InterPro" id="IPR044788">
    <property type="entry name" value="X8_dom_prot"/>
</dbReference>
<protein>
    <recommendedName>
        <fullName evidence="5">X8 domain-containing protein</fullName>
    </recommendedName>
</protein>
<evidence type="ECO:0000313" key="7">
    <source>
        <dbReference type="Proteomes" id="UP000827721"/>
    </source>
</evidence>
<gene>
    <name evidence="6" type="ORF">JRO89_XSUnG0045300</name>
</gene>
<comment type="caution">
    <text evidence="6">The sequence shown here is derived from an EMBL/GenBank/DDBJ whole genome shotgun (WGS) entry which is preliminary data.</text>
</comment>
<keyword evidence="3 4" id="KW-0732">Signal</keyword>
<evidence type="ECO:0000313" key="6">
    <source>
        <dbReference type="EMBL" id="KAH7527253.1"/>
    </source>
</evidence>
<dbReference type="EMBL" id="JAFEMO010000079">
    <property type="protein sequence ID" value="KAH7527253.1"/>
    <property type="molecule type" value="Genomic_DNA"/>
</dbReference>
<keyword evidence="2" id="KW-0336">GPI-anchor</keyword>
<dbReference type="SMART" id="SM00768">
    <property type="entry name" value="X8"/>
    <property type="match status" value="1"/>
</dbReference>
<evidence type="ECO:0000259" key="5">
    <source>
        <dbReference type="SMART" id="SM00768"/>
    </source>
</evidence>
<evidence type="ECO:0000256" key="3">
    <source>
        <dbReference type="ARBA" id="ARBA00022729"/>
    </source>
</evidence>